<dbReference type="Proteomes" id="UP000490535">
    <property type="component" value="Unassembled WGS sequence"/>
</dbReference>
<sequence length="175" mass="20535">MGDYMNAAVTIMQSTDWKKFSFEDWCRQLGAWINGDNETMVRIVKTMPTKRITQKQKEALLAMYMKDESFIDRLCVQRKGVCCELNSNEARAIHKLFLDFQMIEDEVVQDWLSSIWSHYVMGNSIRDIAKSNETYIAQVQQDIKCGLAFIKSRYPHFIIEKFIKVKNQIKDIEST</sequence>
<evidence type="ECO:0008006" key="3">
    <source>
        <dbReference type="Google" id="ProtNLM"/>
    </source>
</evidence>
<gene>
    <name evidence="1" type="ORF">GAK29_01517</name>
</gene>
<accession>A0A833UWC1</accession>
<comment type="caution">
    <text evidence="1">The sequence shown here is derived from an EMBL/GenBank/DDBJ whole genome shotgun (WGS) entry which is preliminary data.</text>
</comment>
<organism evidence="1 2">
    <name type="scientific">Acinetobacter bereziniae</name>
    <name type="common">Acinetobacter genomosp. 10</name>
    <dbReference type="NCBI Taxonomy" id="106648"/>
    <lineage>
        <taxon>Bacteria</taxon>
        <taxon>Pseudomonadati</taxon>
        <taxon>Pseudomonadota</taxon>
        <taxon>Gammaproteobacteria</taxon>
        <taxon>Moraxellales</taxon>
        <taxon>Moraxellaceae</taxon>
        <taxon>Acinetobacter</taxon>
    </lineage>
</organism>
<reference evidence="2" key="1">
    <citation type="journal article" date="2020" name="MBio">
        <title>Horizontal gene transfer to a defensive symbiont with a reduced genome amongst a multipartite beetle microbiome.</title>
        <authorList>
            <person name="Waterworth S.C."/>
            <person name="Florez L.V."/>
            <person name="Rees E.R."/>
            <person name="Hertweck C."/>
            <person name="Kaltenpoth M."/>
            <person name="Kwan J.C."/>
        </authorList>
    </citation>
    <scope>NUCLEOTIDE SEQUENCE [LARGE SCALE GENOMIC DNA]</scope>
</reference>
<proteinExistence type="predicted"/>
<evidence type="ECO:0000313" key="2">
    <source>
        <dbReference type="Proteomes" id="UP000490535"/>
    </source>
</evidence>
<evidence type="ECO:0000313" key="1">
    <source>
        <dbReference type="EMBL" id="KAF1026116.1"/>
    </source>
</evidence>
<name>A0A833UWC1_ACIBZ</name>
<dbReference type="EMBL" id="WNDP01000028">
    <property type="protein sequence ID" value="KAF1026116.1"/>
    <property type="molecule type" value="Genomic_DNA"/>
</dbReference>
<protein>
    <recommendedName>
        <fullName evidence="3">Phage protein</fullName>
    </recommendedName>
</protein>
<dbReference type="AlphaFoldDB" id="A0A833UWC1"/>